<proteinExistence type="predicted"/>
<accession>A0ACC3ANF1</accession>
<protein>
    <submittedName>
        <fullName evidence="1">Uncharacterized protein</fullName>
    </submittedName>
</protein>
<organism evidence="1 2">
    <name type="scientific">Aspergillus melleus</name>
    <dbReference type="NCBI Taxonomy" id="138277"/>
    <lineage>
        <taxon>Eukaryota</taxon>
        <taxon>Fungi</taxon>
        <taxon>Dikarya</taxon>
        <taxon>Ascomycota</taxon>
        <taxon>Pezizomycotina</taxon>
        <taxon>Eurotiomycetes</taxon>
        <taxon>Eurotiomycetidae</taxon>
        <taxon>Eurotiales</taxon>
        <taxon>Aspergillaceae</taxon>
        <taxon>Aspergillus</taxon>
        <taxon>Aspergillus subgen. Circumdati</taxon>
    </lineage>
</organism>
<evidence type="ECO:0000313" key="1">
    <source>
        <dbReference type="EMBL" id="KAK1139098.1"/>
    </source>
</evidence>
<comment type="caution">
    <text evidence="1">The sequence shown here is derived from an EMBL/GenBank/DDBJ whole genome shotgun (WGS) entry which is preliminary data.</text>
</comment>
<keyword evidence="2" id="KW-1185">Reference proteome</keyword>
<name>A0ACC3ANF1_9EURO</name>
<gene>
    <name evidence="1" type="ORF">N8T08_001284</name>
</gene>
<reference evidence="1 2" key="1">
    <citation type="journal article" date="2023" name="ACS Omega">
        <title>Identification of the Neoaspergillic Acid Biosynthesis Gene Cluster by Establishing an In Vitro CRISPR-Ribonucleoprotein Genetic System in Aspergillus melleus.</title>
        <authorList>
            <person name="Yuan B."/>
            <person name="Grau M.F."/>
            <person name="Murata R.M."/>
            <person name="Torok T."/>
            <person name="Venkateswaran K."/>
            <person name="Stajich J.E."/>
            <person name="Wang C.C.C."/>
        </authorList>
    </citation>
    <scope>NUCLEOTIDE SEQUENCE [LARGE SCALE GENOMIC DNA]</scope>
    <source>
        <strain evidence="1 2">IMV 1140</strain>
    </source>
</reference>
<dbReference type="Proteomes" id="UP001177260">
    <property type="component" value="Unassembled WGS sequence"/>
</dbReference>
<dbReference type="EMBL" id="JAOPJF010000117">
    <property type="protein sequence ID" value="KAK1139098.1"/>
    <property type="molecule type" value="Genomic_DNA"/>
</dbReference>
<evidence type="ECO:0000313" key="2">
    <source>
        <dbReference type="Proteomes" id="UP001177260"/>
    </source>
</evidence>
<sequence length="280" mass="31760">MNRFRAPRRTPPKDPPSDAEEPHTTEPEAEEPYFPGLYDVLKTRHILRWKVVSEGLPLEIVDLIVDAAEYWASVESKMQEQRIIRQDGDQVLVRTSPLCYDEKTLGSPSPKLLPHRTIHPCRKIVFSIASHDQGWGSGRRQARGPFEGSHTWFDFEVVHSAHQGTPAETSTLPEVGENGIRLRAGHPLLNPSRQKLQSNRACDRQTHHYTITWHHLDRVPADSEEAEEIERAQGRGRATLDGSQIRTLGLGDAISVWGRARYGGWLNHVEEVAVRVFWAV</sequence>